<dbReference type="GO" id="GO:0032993">
    <property type="term" value="C:protein-DNA complex"/>
    <property type="evidence" value="ECO:0007669"/>
    <property type="project" value="TreeGrafter"/>
</dbReference>
<dbReference type="InterPro" id="IPR036390">
    <property type="entry name" value="WH_DNA-bd_sf"/>
</dbReference>
<dbReference type="PANTHER" id="PTHR30346:SF28">
    <property type="entry name" value="HTH-TYPE TRANSCRIPTIONAL REGULATOR CYNR"/>
    <property type="match status" value="1"/>
</dbReference>
<reference evidence="6 7" key="1">
    <citation type="submission" date="2018-05" db="EMBL/GenBank/DDBJ databases">
        <title>Draft genome sequence of Rhodanobacter denitrificans Yn1 isolated from gold copper mine.</title>
        <authorList>
            <person name="Yang N."/>
            <person name="Mazhar H.S."/>
            <person name="Rensing C."/>
        </authorList>
    </citation>
    <scope>NUCLEOTIDE SEQUENCE [LARGE SCALE GENOMIC DNA]</scope>
    <source>
        <strain evidence="6 7">Yn1</strain>
    </source>
</reference>
<dbReference type="GO" id="GO:0003677">
    <property type="term" value="F:DNA binding"/>
    <property type="evidence" value="ECO:0007669"/>
    <property type="project" value="UniProtKB-KW"/>
</dbReference>
<evidence type="ECO:0000259" key="5">
    <source>
        <dbReference type="PROSITE" id="PS50931"/>
    </source>
</evidence>
<gene>
    <name evidence="6" type="ORF">DEO45_02825</name>
</gene>
<organism evidence="6 7">
    <name type="scientific">Rhodanobacter denitrificans</name>
    <dbReference type="NCBI Taxonomy" id="666685"/>
    <lineage>
        <taxon>Bacteria</taxon>
        <taxon>Pseudomonadati</taxon>
        <taxon>Pseudomonadota</taxon>
        <taxon>Gammaproteobacteria</taxon>
        <taxon>Lysobacterales</taxon>
        <taxon>Rhodanobacteraceae</taxon>
        <taxon>Rhodanobacter</taxon>
    </lineage>
</organism>
<keyword evidence="2" id="KW-0805">Transcription regulation</keyword>
<accession>A0A368KHY3</accession>
<dbReference type="InterPro" id="IPR005119">
    <property type="entry name" value="LysR_subst-bd"/>
</dbReference>
<evidence type="ECO:0000313" key="6">
    <source>
        <dbReference type="EMBL" id="RCS30726.1"/>
    </source>
</evidence>
<dbReference type="Pfam" id="PF03466">
    <property type="entry name" value="LysR_substrate"/>
    <property type="match status" value="1"/>
</dbReference>
<dbReference type="SUPFAM" id="SSF46785">
    <property type="entry name" value="Winged helix' DNA-binding domain"/>
    <property type="match status" value="1"/>
</dbReference>
<dbReference type="Pfam" id="PF00126">
    <property type="entry name" value="HTH_1"/>
    <property type="match status" value="1"/>
</dbReference>
<dbReference type="GO" id="GO:0003700">
    <property type="term" value="F:DNA-binding transcription factor activity"/>
    <property type="evidence" value="ECO:0007669"/>
    <property type="project" value="InterPro"/>
</dbReference>
<comment type="caution">
    <text evidence="6">The sequence shown here is derived from an EMBL/GenBank/DDBJ whole genome shotgun (WGS) entry which is preliminary data.</text>
</comment>
<comment type="similarity">
    <text evidence="1">Belongs to the LysR transcriptional regulatory family.</text>
</comment>
<dbReference type="InterPro" id="IPR000847">
    <property type="entry name" value="LysR_HTH_N"/>
</dbReference>
<dbReference type="Gene3D" id="1.10.10.10">
    <property type="entry name" value="Winged helix-like DNA-binding domain superfamily/Winged helix DNA-binding domain"/>
    <property type="match status" value="1"/>
</dbReference>
<evidence type="ECO:0000256" key="1">
    <source>
        <dbReference type="ARBA" id="ARBA00009437"/>
    </source>
</evidence>
<dbReference type="Gene3D" id="3.40.190.10">
    <property type="entry name" value="Periplasmic binding protein-like II"/>
    <property type="match status" value="2"/>
</dbReference>
<evidence type="ECO:0000256" key="3">
    <source>
        <dbReference type="ARBA" id="ARBA00023125"/>
    </source>
</evidence>
<feature type="domain" description="HTH lysR-type" evidence="5">
    <location>
        <begin position="2"/>
        <end position="59"/>
    </location>
</feature>
<keyword evidence="7" id="KW-1185">Reference proteome</keyword>
<proteinExistence type="inferred from homology"/>
<dbReference type="RefSeq" id="WP_114340807.1">
    <property type="nucleotide sequence ID" value="NZ_QFWQ01000003.1"/>
</dbReference>
<dbReference type="CDD" id="cd08414">
    <property type="entry name" value="PBP2_LTTR_aromatics_like"/>
    <property type="match status" value="1"/>
</dbReference>
<keyword evidence="3" id="KW-0238">DNA-binding</keyword>
<evidence type="ECO:0000256" key="2">
    <source>
        <dbReference type="ARBA" id="ARBA00023015"/>
    </source>
</evidence>
<dbReference type="PROSITE" id="PS50931">
    <property type="entry name" value="HTH_LYSR"/>
    <property type="match status" value="1"/>
</dbReference>
<sequence length="303" mass="33018">MFDLRQLRYFVAVAEELSFTRAALRLHLSQPPLSQQIQSLEQDLGVRLLERTKRSVALTEPGRVFLEQARQILAKVDEARSQVMAAAAGYSGQLRLAYTVSVSFHPALPQALLRFGQIAPNVRLQLSEMYTEPQFAALLARQIDVGFVRDEPLHAQDVRSLRLSVIDREPLLLALPVGHPLASRSSLRLAEVAGDAFVSQPRELAATLYDRLVELATRAGFRPEIIQHAQQINGLLALVAAGLGLALVPASMRAVRLAGVCYVPLEDPGAFLLLAVACRADDHSPALQQFLATVAETAVAPGL</sequence>
<dbReference type="PANTHER" id="PTHR30346">
    <property type="entry name" value="TRANSCRIPTIONAL DUAL REGULATOR HCAR-RELATED"/>
    <property type="match status" value="1"/>
</dbReference>
<name>A0A368KHY3_9GAMM</name>
<dbReference type="Proteomes" id="UP000252387">
    <property type="component" value="Unassembled WGS sequence"/>
</dbReference>
<evidence type="ECO:0000256" key="4">
    <source>
        <dbReference type="ARBA" id="ARBA00023163"/>
    </source>
</evidence>
<dbReference type="PRINTS" id="PR00039">
    <property type="entry name" value="HTHLYSR"/>
</dbReference>
<protein>
    <submittedName>
        <fullName evidence="6">LysR family transcriptional regulator</fullName>
    </submittedName>
</protein>
<dbReference type="SUPFAM" id="SSF53850">
    <property type="entry name" value="Periplasmic binding protein-like II"/>
    <property type="match status" value="1"/>
</dbReference>
<dbReference type="EMBL" id="QFWQ01000003">
    <property type="protein sequence ID" value="RCS30726.1"/>
    <property type="molecule type" value="Genomic_DNA"/>
</dbReference>
<keyword evidence="4" id="KW-0804">Transcription</keyword>
<evidence type="ECO:0000313" key="7">
    <source>
        <dbReference type="Proteomes" id="UP000252387"/>
    </source>
</evidence>
<dbReference type="FunFam" id="1.10.10.10:FF:000001">
    <property type="entry name" value="LysR family transcriptional regulator"/>
    <property type="match status" value="1"/>
</dbReference>
<dbReference type="InterPro" id="IPR036388">
    <property type="entry name" value="WH-like_DNA-bd_sf"/>
</dbReference>
<dbReference type="AlphaFoldDB" id="A0A368KHY3"/>
<dbReference type="OrthoDB" id="5289754at2"/>